<name>A0AAE3EDA4_9FIRM</name>
<dbReference type="Pfam" id="PF14567">
    <property type="entry name" value="SUKH_5"/>
    <property type="match status" value="1"/>
</dbReference>
<evidence type="ECO:0000313" key="2">
    <source>
        <dbReference type="Proteomes" id="UP001198182"/>
    </source>
</evidence>
<comment type="caution">
    <text evidence="1">The sequence shown here is derived from an EMBL/GenBank/DDBJ whole genome shotgun (WGS) entry which is preliminary data.</text>
</comment>
<organism evidence="1 2">
    <name type="scientific">Hominifimenecus microfluidus</name>
    <dbReference type="NCBI Taxonomy" id="2885348"/>
    <lineage>
        <taxon>Bacteria</taxon>
        <taxon>Bacillati</taxon>
        <taxon>Bacillota</taxon>
        <taxon>Clostridia</taxon>
        <taxon>Lachnospirales</taxon>
        <taxon>Lachnospiraceae</taxon>
        <taxon>Hominifimenecus</taxon>
    </lineage>
</organism>
<dbReference type="Gene3D" id="3.40.1580.10">
    <property type="entry name" value="SMI1/KNR4-like"/>
    <property type="match status" value="1"/>
</dbReference>
<protein>
    <submittedName>
        <fullName evidence="1">SMI1/KNR4 family protein</fullName>
    </submittedName>
</protein>
<dbReference type="SUPFAM" id="SSF160631">
    <property type="entry name" value="SMI1/KNR4-like"/>
    <property type="match status" value="1"/>
</dbReference>
<keyword evidence="2" id="KW-1185">Reference proteome</keyword>
<dbReference type="InterPro" id="IPR037883">
    <property type="entry name" value="Knr4/Smi1-like_sf"/>
</dbReference>
<reference evidence="1" key="1">
    <citation type="submission" date="2021-10" db="EMBL/GenBank/DDBJ databases">
        <title>Anaerobic single-cell dispensing facilitates the cultivation of human gut bacteria.</title>
        <authorList>
            <person name="Afrizal A."/>
        </authorList>
    </citation>
    <scope>NUCLEOTIDE SEQUENCE</scope>
    <source>
        <strain evidence="1">CLA-AA-H215</strain>
    </source>
</reference>
<dbReference type="EMBL" id="JAJEQR010000109">
    <property type="protein sequence ID" value="MCC2232829.1"/>
    <property type="molecule type" value="Genomic_DNA"/>
</dbReference>
<dbReference type="Proteomes" id="UP001198182">
    <property type="component" value="Unassembled WGS sequence"/>
</dbReference>
<sequence>MSFVEIIKMRPDYIGANGRTEAEIVEAENELGITFAGDYREYLREIGLACFDSHELTGLTNTVRLNVVSVTKEQQKQLAEIHTSWYVVEEAGIDGIVIWQDADGIVYKTAPNSKAEKIANSLAEYIGE</sequence>
<dbReference type="RefSeq" id="WP_308455202.1">
    <property type="nucleotide sequence ID" value="NZ_JAJEQR010000109.1"/>
</dbReference>
<proteinExistence type="predicted"/>
<gene>
    <name evidence="1" type="ORF">LKD81_17925</name>
</gene>
<dbReference type="AlphaFoldDB" id="A0AAE3EDA4"/>
<evidence type="ECO:0000313" key="1">
    <source>
        <dbReference type="EMBL" id="MCC2232829.1"/>
    </source>
</evidence>
<accession>A0AAE3EDA4</accession>